<sequence>MERSEMDRLIGEHLAAEKAGDPVGCVAMYTDDVVHDVVGMPSGPLTGVEAARGFYQFLTQNIKTERMDVNRTWYGEDFCVIEHQWHGPVTGEFLGVPGHGREISFRMLHVWEFKDDRISRENVWLDGGAIMAQLTAPEATPASA</sequence>
<dbReference type="EMBL" id="QQZY01000002">
    <property type="protein sequence ID" value="RDI75332.1"/>
    <property type="molecule type" value="Genomic_DNA"/>
</dbReference>
<dbReference type="Proteomes" id="UP000254134">
    <property type="component" value="Unassembled WGS sequence"/>
</dbReference>
<dbReference type="SUPFAM" id="SSF54427">
    <property type="entry name" value="NTF2-like"/>
    <property type="match status" value="1"/>
</dbReference>
<evidence type="ECO:0000313" key="1">
    <source>
        <dbReference type="EMBL" id="RDI75332.1"/>
    </source>
</evidence>
<dbReference type="InterPro" id="IPR032710">
    <property type="entry name" value="NTF2-like_dom_sf"/>
</dbReference>
<dbReference type="Pfam" id="PF07366">
    <property type="entry name" value="SnoaL"/>
    <property type="match status" value="1"/>
</dbReference>
<reference evidence="1 2" key="1">
    <citation type="submission" date="2018-07" db="EMBL/GenBank/DDBJ databases">
        <title>High-quality-draft genome sequence of Gaiella occulta.</title>
        <authorList>
            <person name="Severino R."/>
            <person name="Froufe H.J.C."/>
            <person name="Rainey F.A."/>
            <person name="Barroso C."/>
            <person name="Albuquerque L."/>
            <person name="Lobo-Da-Cunha A."/>
            <person name="Da Costa M.S."/>
            <person name="Egas C."/>
        </authorList>
    </citation>
    <scope>NUCLEOTIDE SEQUENCE [LARGE SCALE GENOMIC DNA]</scope>
    <source>
        <strain evidence="1 2">F2-233</strain>
    </source>
</reference>
<accession>A0A7M2Z104</accession>
<keyword evidence="2" id="KW-1185">Reference proteome</keyword>
<name>A0A7M2Z104_9ACTN</name>
<reference evidence="2" key="2">
    <citation type="journal article" date="2019" name="MicrobiologyOpen">
        <title>High-quality draft genome sequence of Gaiella occulta isolated from a 150 meter deep mineral water borehole and comparison with the genome sequences of other deep-branching lineages of the phylum Actinobacteria.</title>
        <authorList>
            <person name="Severino R."/>
            <person name="Froufe H.J.C."/>
            <person name="Barroso C."/>
            <person name="Albuquerque L."/>
            <person name="Lobo-da-Cunha A."/>
            <person name="da Costa M.S."/>
            <person name="Egas C."/>
        </authorList>
    </citation>
    <scope>NUCLEOTIDE SEQUENCE [LARGE SCALE GENOMIC DNA]</scope>
    <source>
        <strain evidence="2">F2-233</strain>
    </source>
</reference>
<gene>
    <name evidence="1" type="ORF">Gocc_1130</name>
</gene>
<dbReference type="AlphaFoldDB" id="A0A7M2Z104"/>
<dbReference type="OrthoDB" id="8849037at2"/>
<dbReference type="RefSeq" id="WP_114795547.1">
    <property type="nucleotide sequence ID" value="NZ_QQZY01000002.1"/>
</dbReference>
<proteinExistence type="predicted"/>
<evidence type="ECO:0000313" key="2">
    <source>
        <dbReference type="Proteomes" id="UP000254134"/>
    </source>
</evidence>
<protein>
    <submittedName>
        <fullName evidence="1">SnoaL-like polyketide cyclase</fullName>
    </submittedName>
</protein>
<dbReference type="InterPro" id="IPR009959">
    <property type="entry name" value="Cyclase_SnoaL-like"/>
</dbReference>
<organism evidence="1 2">
    <name type="scientific">Gaiella occulta</name>
    <dbReference type="NCBI Taxonomy" id="1002870"/>
    <lineage>
        <taxon>Bacteria</taxon>
        <taxon>Bacillati</taxon>
        <taxon>Actinomycetota</taxon>
        <taxon>Thermoleophilia</taxon>
        <taxon>Gaiellales</taxon>
        <taxon>Gaiellaceae</taxon>
        <taxon>Gaiella</taxon>
    </lineage>
</organism>
<dbReference type="Gene3D" id="3.10.450.50">
    <property type="match status" value="1"/>
</dbReference>
<dbReference type="GO" id="GO:0030638">
    <property type="term" value="P:polyketide metabolic process"/>
    <property type="evidence" value="ECO:0007669"/>
    <property type="project" value="InterPro"/>
</dbReference>
<comment type="caution">
    <text evidence="1">The sequence shown here is derived from an EMBL/GenBank/DDBJ whole genome shotgun (WGS) entry which is preliminary data.</text>
</comment>